<name>A0AA88EEW0_FICCA</name>
<comment type="caution">
    <text evidence="1">The sequence shown here is derived from an EMBL/GenBank/DDBJ whole genome shotgun (WGS) entry which is preliminary data.</text>
</comment>
<dbReference type="InterPro" id="IPR036908">
    <property type="entry name" value="RlpA-like_sf"/>
</dbReference>
<evidence type="ECO:0000313" key="1">
    <source>
        <dbReference type="EMBL" id="GMN73599.1"/>
    </source>
</evidence>
<evidence type="ECO:0000313" key="2">
    <source>
        <dbReference type="Proteomes" id="UP001187192"/>
    </source>
</evidence>
<feature type="non-terminal residue" evidence="1">
    <location>
        <position position="1"/>
    </location>
</feature>
<dbReference type="InterPro" id="IPR044206">
    <property type="entry name" value="EGC1/2"/>
</dbReference>
<dbReference type="SUPFAM" id="SSF50685">
    <property type="entry name" value="Barwin-like endoglucanases"/>
    <property type="match status" value="1"/>
</dbReference>
<reference evidence="1" key="1">
    <citation type="submission" date="2023-07" db="EMBL/GenBank/DDBJ databases">
        <title>draft genome sequence of fig (Ficus carica).</title>
        <authorList>
            <person name="Takahashi T."/>
            <person name="Nishimura K."/>
        </authorList>
    </citation>
    <scope>NUCLEOTIDE SEQUENCE</scope>
</reference>
<accession>A0AA88EEW0</accession>
<organism evidence="1 2">
    <name type="scientific">Ficus carica</name>
    <name type="common">Common fig</name>
    <dbReference type="NCBI Taxonomy" id="3494"/>
    <lineage>
        <taxon>Eukaryota</taxon>
        <taxon>Viridiplantae</taxon>
        <taxon>Streptophyta</taxon>
        <taxon>Embryophyta</taxon>
        <taxon>Tracheophyta</taxon>
        <taxon>Spermatophyta</taxon>
        <taxon>Magnoliopsida</taxon>
        <taxon>eudicotyledons</taxon>
        <taxon>Gunneridae</taxon>
        <taxon>Pentapetalae</taxon>
        <taxon>rosids</taxon>
        <taxon>fabids</taxon>
        <taxon>Rosales</taxon>
        <taxon>Moraceae</taxon>
        <taxon>Ficeae</taxon>
        <taxon>Ficus</taxon>
    </lineage>
</organism>
<dbReference type="AlphaFoldDB" id="A0AA88EEW0"/>
<protein>
    <submittedName>
        <fullName evidence="1">Uncharacterized protein</fullName>
    </submittedName>
</protein>
<gene>
    <name evidence="1" type="ORF">TIFTF001_055362</name>
</gene>
<dbReference type="GO" id="GO:0048046">
    <property type="term" value="C:apoplast"/>
    <property type="evidence" value="ECO:0007669"/>
    <property type="project" value="InterPro"/>
</dbReference>
<sequence length="40" mass="4322">KIVDYCKPESCRGTINLSEEAFATIADTASGVINVSYQKV</sequence>
<dbReference type="PANTHER" id="PTHR47295">
    <property type="entry name" value="EG45-LIKE DOMAIN CONTAINING PROTEIN 1-RELATED"/>
    <property type="match status" value="1"/>
</dbReference>
<dbReference type="GO" id="GO:0009627">
    <property type="term" value="P:systemic acquired resistance"/>
    <property type="evidence" value="ECO:0007669"/>
    <property type="project" value="InterPro"/>
</dbReference>
<dbReference type="EMBL" id="BTGU01017124">
    <property type="protein sequence ID" value="GMN73599.1"/>
    <property type="molecule type" value="Genomic_DNA"/>
</dbReference>
<keyword evidence="2" id="KW-1185">Reference proteome</keyword>
<dbReference type="Proteomes" id="UP001187192">
    <property type="component" value="Unassembled WGS sequence"/>
</dbReference>
<proteinExistence type="predicted"/>
<dbReference type="PANTHER" id="PTHR47295:SF4">
    <property type="entry name" value="EXPANSIN-LIKE EG45 DOMAIN-CONTAINING PROTEIN"/>
    <property type="match status" value="1"/>
</dbReference>
<dbReference type="Gene3D" id="2.40.40.10">
    <property type="entry name" value="RlpA-like domain"/>
    <property type="match status" value="1"/>
</dbReference>